<keyword evidence="10" id="KW-1185">Reference proteome</keyword>
<evidence type="ECO:0000256" key="4">
    <source>
        <dbReference type="ARBA" id="ARBA00023163"/>
    </source>
</evidence>
<keyword evidence="5" id="KW-0539">Nucleus</keyword>
<dbReference type="Gene3D" id="2.20.25.80">
    <property type="entry name" value="WRKY domain"/>
    <property type="match status" value="1"/>
</dbReference>
<dbReference type="FunFam" id="2.20.25.80:FF:000009">
    <property type="entry name" value="WRKY transcription factor 53"/>
    <property type="match status" value="1"/>
</dbReference>
<dbReference type="PROSITE" id="PS50811">
    <property type="entry name" value="WRKY"/>
    <property type="match status" value="1"/>
</dbReference>
<dbReference type="GO" id="GO:0010193">
    <property type="term" value="P:response to ozone"/>
    <property type="evidence" value="ECO:0007669"/>
    <property type="project" value="UniProtKB-ARBA"/>
</dbReference>
<feature type="compositionally biased region" description="Basic and acidic residues" evidence="7">
    <location>
        <begin position="91"/>
        <end position="106"/>
    </location>
</feature>
<dbReference type="InterPro" id="IPR036576">
    <property type="entry name" value="WRKY_dom_sf"/>
</dbReference>
<dbReference type="GO" id="GO:0009751">
    <property type="term" value="P:response to salicylic acid"/>
    <property type="evidence" value="ECO:0007669"/>
    <property type="project" value="UniProtKB-ARBA"/>
</dbReference>
<proteinExistence type="inferred from homology"/>
<evidence type="ECO:0000256" key="5">
    <source>
        <dbReference type="ARBA" id="ARBA00023242"/>
    </source>
</evidence>
<dbReference type="GO" id="GO:0042542">
    <property type="term" value="P:response to hydrogen peroxide"/>
    <property type="evidence" value="ECO:0007669"/>
    <property type="project" value="UniProtKB-ARBA"/>
</dbReference>
<feature type="region of interest" description="Disordered" evidence="7">
    <location>
        <begin position="82"/>
        <end position="113"/>
    </location>
</feature>
<feature type="domain" description="WRKY" evidence="8">
    <location>
        <begin position="128"/>
        <end position="191"/>
    </location>
</feature>
<dbReference type="Pfam" id="PF03106">
    <property type="entry name" value="WRKY"/>
    <property type="match status" value="1"/>
</dbReference>
<comment type="similarity">
    <text evidence="6">Belongs to the WRKY group III family.</text>
</comment>
<organism evidence="9 10">
    <name type="scientific">Ilex paraguariensis</name>
    <name type="common">yerba mate</name>
    <dbReference type="NCBI Taxonomy" id="185542"/>
    <lineage>
        <taxon>Eukaryota</taxon>
        <taxon>Viridiplantae</taxon>
        <taxon>Streptophyta</taxon>
        <taxon>Embryophyta</taxon>
        <taxon>Tracheophyta</taxon>
        <taxon>Spermatophyta</taxon>
        <taxon>Magnoliopsida</taxon>
        <taxon>eudicotyledons</taxon>
        <taxon>Gunneridae</taxon>
        <taxon>Pentapetalae</taxon>
        <taxon>asterids</taxon>
        <taxon>campanulids</taxon>
        <taxon>Aquifoliales</taxon>
        <taxon>Aquifoliaceae</taxon>
        <taxon>Ilex</taxon>
    </lineage>
</organism>
<dbReference type="InterPro" id="IPR044810">
    <property type="entry name" value="WRKY_plant"/>
</dbReference>
<evidence type="ECO:0000256" key="2">
    <source>
        <dbReference type="ARBA" id="ARBA00023015"/>
    </source>
</evidence>
<evidence type="ECO:0000313" key="10">
    <source>
        <dbReference type="Proteomes" id="UP001642360"/>
    </source>
</evidence>
<accession>A0ABC8V2Z0</accession>
<name>A0ABC8V2Z0_9AQUA</name>
<sequence>MENSADWEKMNLINELTQGRELAKQLQFHLNVSYSSHEARELLVHKILNSYDKALSMLKCVGASSGEPQLTIGTAIAVSSESPRSFIGSPHSEDSDRDSKDQEHKDGSRKRKCVPRWTKQVQVCPGSGLEGTLDDGHSWRKYGQKDILGAKYPRGYYRCSHRNVQGCLATKQVQRSDEDPTIFEINYRGRHTCTPTQGSYLTPPQSSSSPSPPDNREPRIIVDSEQFAPLPQQNQQEILLNFQTGLKVVTENLNTPDQSFSSFLFPSTSNTKAENYAFSSAMIDNSLVGNYSPSFMSPATPGSNYFSGSQTHMNSVGRSPNLSTSEPELTGRVSAVTSATNSPTVGIDFPFGQMEFDPNFTFDNLGFFS</sequence>
<dbReference type="AlphaFoldDB" id="A0ABC8V2Z0"/>
<evidence type="ECO:0000259" key="8">
    <source>
        <dbReference type="PROSITE" id="PS50811"/>
    </source>
</evidence>
<keyword evidence="3" id="KW-0238">DNA-binding</keyword>
<comment type="subcellular location">
    <subcellularLocation>
        <location evidence="1">Nucleus</location>
    </subcellularLocation>
</comment>
<evidence type="ECO:0000256" key="1">
    <source>
        <dbReference type="ARBA" id="ARBA00004123"/>
    </source>
</evidence>
<dbReference type="SUPFAM" id="SSF118290">
    <property type="entry name" value="WRKY DNA-binding domain"/>
    <property type="match status" value="1"/>
</dbReference>
<feature type="region of interest" description="Disordered" evidence="7">
    <location>
        <begin position="194"/>
        <end position="218"/>
    </location>
</feature>
<protein>
    <recommendedName>
        <fullName evidence="8">WRKY domain-containing protein</fullName>
    </recommendedName>
</protein>
<dbReference type="PANTHER" id="PTHR32096:SF115">
    <property type="entry name" value="WRKY TRANSCRIPTION FACTOR 30-RELATED"/>
    <property type="match status" value="1"/>
</dbReference>
<evidence type="ECO:0000256" key="3">
    <source>
        <dbReference type="ARBA" id="ARBA00023125"/>
    </source>
</evidence>
<evidence type="ECO:0000313" key="9">
    <source>
        <dbReference type="EMBL" id="CAK9187723.1"/>
    </source>
</evidence>
<keyword evidence="2" id="KW-0805">Transcription regulation</keyword>
<dbReference type="GO" id="GO:0003677">
    <property type="term" value="F:DNA binding"/>
    <property type="evidence" value="ECO:0007669"/>
    <property type="project" value="UniProtKB-KW"/>
</dbReference>
<comment type="caution">
    <text evidence="9">The sequence shown here is derived from an EMBL/GenBank/DDBJ whole genome shotgun (WGS) entry which is preliminary data.</text>
</comment>
<dbReference type="PANTHER" id="PTHR32096">
    <property type="entry name" value="WRKY TRANSCRIPTION FACTOR 30-RELATED-RELATED"/>
    <property type="match status" value="1"/>
</dbReference>
<dbReference type="GO" id="GO:0010150">
    <property type="term" value="P:leaf senescence"/>
    <property type="evidence" value="ECO:0007669"/>
    <property type="project" value="UniProtKB-ARBA"/>
</dbReference>
<dbReference type="InterPro" id="IPR003657">
    <property type="entry name" value="WRKY_dom"/>
</dbReference>
<keyword evidence="4" id="KW-0804">Transcription</keyword>
<dbReference type="EMBL" id="CAUOFW020010113">
    <property type="protein sequence ID" value="CAK9187723.1"/>
    <property type="molecule type" value="Genomic_DNA"/>
</dbReference>
<evidence type="ECO:0000256" key="7">
    <source>
        <dbReference type="SAM" id="MobiDB-lite"/>
    </source>
</evidence>
<gene>
    <name evidence="9" type="ORF">ILEXP_LOCUS58315</name>
</gene>
<reference evidence="9 10" key="1">
    <citation type="submission" date="2024-02" db="EMBL/GenBank/DDBJ databases">
        <authorList>
            <person name="Vignale AGUSTIN F."/>
            <person name="Sosa J E."/>
            <person name="Modenutti C."/>
        </authorList>
    </citation>
    <scope>NUCLEOTIDE SEQUENCE [LARGE SCALE GENOMIC DNA]</scope>
</reference>
<dbReference type="GO" id="GO:0005634">
    <property type="term" value="C:nucleus"/>
    <property type="evidence" value="ECO:0007669"/>
    <property type="project" value="UniProtKB-SubCell"/>
</dbReference>
<dbReference type="Proteomes" id="UP001642360">
    <property type="component" value="Unassembled WGS sequence"/>
</dbReference>
<dbReference type="SMART" id="SM00774">
    <property type="entry name" value="WRKY"/>
    <property type="match status" value="1"/>
</dbReference>
<evidence type="ECO:0000256" key="6">
    <source>
        <dbReference type="ARBA" id="ARBA00060850"/>
    </source>
</evidence>